<protein>
    <submittedName>
        <fullName evidence="1">Uncharacterized protein</fullName>
    </submittedName>
</protein>
<sequence>MLMMSNPTATGSRTSHYRRRFSQTHRSLPGSSSCSSSLCPTKTRLLSPFWTTAHGLNRPELLVSASGIKLFGSDQRTAAKEVSTAGRSLRLVVKRQLLSPSWACGASIGRKHFPPKCCPNCPKMSRKEQRGCTGLQRLSKM</sequence>
<name>A0ABV0YBV5_9TELE</name>
<comment type="caution">
    <text evidence="1">The sequence shown here is derived from an EMBL/GenBank/DDBJ whole genome shotgun (WGS) entry which is preliminary data.</text>
</comment>
<reference evidence="1 2" key="1">
    <citation type="submission" date="2021-06" db="EMBL/GenBank/DDBJ databases">
        <authorList>
            <person name="Palmer J.M."/>
        </authorList>
    </citation>
    <scope>NUCLEOTIDE SEQUENCE [LARGE SCALE GENOMIC DNA]</scope>
    <source>
        <strain evidence="1 2">AS_MEX2019</strain>
        <tissue evidence="1">Muscle</tissue>
    </source>
</reference>
<organism evidence="1 2">
    <name type="scientific">Ameca splendens</name>
    <dbReference type="NCBI Taxonomy" id="208324"/>
    <lineage>
        <taxon>Eukaryota</taxon>
        <taxon>Metazoa</taxon>
        <taxon>Chordata</taxon>
        <taxon>Craniata</taxon>
        <taxon>Vertebrata</taxon>
        <taxon>Euteleostomi</taxon>
        <taxon>Actinopterygii</taxon>
        <taxon>Neopterygii</taxon>
        <taxon>Teleostei</taxon>
        <taxon>Neoteleostei</taxon>
        <taxon>Acanthomorphata</taxon>
        <taxon>Ovalentaria</taxon>
        <taxon>Atherinomorphae</taxon>
        <taxon>Cyprinodontiformes</taxon>
        <taxon>Goodeidae</taxon>
        <taxon>Ameca</taxon>
    </lineage>
</organism>
<evidence type="ECO:0000313" key="1">
    <source>
        <dbReference type="EMBL" id="MEQ2291206.1"/>
    </source>
</evidence>
<keyword evidence="2" id="KW-1185">Reference proteome</keyword>
<proteinExistence type="predicted"/>
<dbReference type="Proteomes" id="UP001469553">
    <property type="component" value="Unassembled WGS sequence"/>
</dbReference>
<dbReference type="EMBL" id="JAHRIP010028872">
    <property type="protein sequence ID" value="MEQ2291206.1"/>
    <property type="molecule type" value="Genomic_DNA"/>
</dbReference>
<evidence type="ECO:0000313" key="2">
    <source>
        <dbReference type="Proteomes" id="UP001469553"/>
    </source>
</evidence>
<accession>A0ABV0YBV5</accession>
<gene>
    <name evidence="1" type="ORF">AMECASPLE_011064</name>
</gene>